<evidence type="ECO:0000256" key="1">
    <source>
        <dbReference type="SAM" id="MobiDB-lite"/>
    </source>
</evidence>
<dbReference type="GO" id="GO:0006313">
    <property type="term" value="P:DNA transposition"/>
    <property type="evidence" value="ECO:0007669"/>
    <property type="project" value="InterPro"/>
</dbReference>
<dbReference type="NCBIfam" id="NF033592">
    <property type="entry name" value="transpos_IS4_1"/>
    <property type="match status" value="1"/>
</dbReference>
<evidence type="ECO:0000259" key="2">
    <source>
        <dbReference type="Pfam" id="PF01609"/>
    </source>
</evidence>
<organism evidence="3 4">
    <name type="scientific">Cupriavidus neocaledonicus</name>
    <dbReference type="NCBI Taxonomy" id="1040979"/>
    <lineage>
        <taxon>Bacteria</taxon>
        <taxon>Pseudomonadati</taxon>
        <taxon>Pseudomonadota</taxon>
        <taxon>Betaproteobacteria</taxon>
        <taxon>Burkholderiales</taxon>
        <taxon>Burkholderiaceae</taxon>
        <taxon>Cupriavidus</taxon>
    </lineage>
</organism>
<feature type="compositionally biased region" description="Basic residues" evidence="1">
    <location>
        <begin position="431"/>
        <end position="446"/>
    </location>
</feature>
<reference evidence="3 4" key="1">
    <citation type="submission" date="2018-01" db="EMBL/GenBank/DDBJ databases">
        <authorList>
            <person name="Clerissi C."/>
        </authorList>
    </citation>
    <scope>NUCLEOTIDE SEQUENCE [LARGE SCALE GENOMIC DNA]</scope>
    <source>
        <strain evidence="3">Cupriavidus taiwanensis STM 6160</strain>
        <plasmid evidence="4">iii</plasmid>
    </source>
</reference>
<dbReference type="GO" id="GO:0004803">
    <property type="term" value="F:transposase activity"/>
    <property type="evidence" value="ECO:0007669"/>
    <property type="project" value="InterPro"/>
</dbReference>
<dbReference type="InterPro" id="IPR002559">
    <property type="entry name" value="Transposase_11"/>
</dbReference>
<dbReference type="Proteomes" id="UP000255168">
    <property type="component" value="Plasmid III"/>
</dbReference>
<dbReference type="GO" id="GO:0003677">
    <property type="term" value="F:DNA binding"/>
    <property type="evidence" value="ECO:0007669"/>
    <property type="project" value="InterPro"/>
</dbReference>
<feature type="region of interest" description="Disordered" evidence="1">
    <location>
        <begin position="426"/>
        <end position="446"/>
    </location>
</feature>
<dbReference type="Pfam" id="PF01609">
    <property type="entry name" value="DDE_Tnp_1"/>
    <property type="match status" value="1"/>
</dbReference>
<feature type="domain" description="Transposase IS4-like" evidence="2">
    <location>
        <begin position="149"/>
        <end position="362"/>
    </location>
</feature>
<dbReference type="EMBL" id="LT984808">
    <property type="protein sequence ID" value="SPD62466.1"/>
    <property type="molecule type" value="Genomic_DNA"/>
</dbReference>
<proteinExistence type="predicted"/>
<sequence length="446" mass="50836">MTRFERPPPCLRWLFSASRAAANRGSLLDLRLALMPLTDLFASLTEYLHTKVFHDLARHPERPSAFTRQRKLTLPTLIAFMLGNLRMGVQAELDQFFAALARQNILRRCVSEQAFAQARSKLSGDVFAHLNDWLLRQVSDHLPRWHGFRLVAADASHLRFASRHSHLPRAATRDQLAFGLYLPGAEIMLAASLHSVHENERQILFEHLDRLQSDDLLLLDRGYPARWLVAVLNQRKIPFCMRADGSGFAAVRHFVRSGRDEAIVTLPAPARNDARDYECAATPQTVRLIRQISPAGKVRVLITNLLDMHHYPAATFRDLYHQRWRLEEAFKRLKHRMALEHLSGLSQLAARQDFGAKILCDNLHALCCLTAAQEHDIDSDHRINRTYAITALKPVLPAVLLGLRWARAALNETLALIATRIHRVRPDRAKPRPPRQKPHHAAYKAC</sequence>
<keyword evidence="3" id="KW-0614">Plasmid</keyword>
<dbReference type="AlphaFoldDB" id="A0A375HZM2"/>
<dbReference type="SUPFAM" id="SSF53098">
    <property type="entry name" value="Ribonuclease H-like"/>
    <property type="match status" value="1"/>
</dbReference>
<dbReference type="InterPro" id="IPR012337">
    <property type="entry name" value="RNaseH-like_sf"/>
</dbReference>
<geneLocation type="plasmid" evidence="4">
    <name>iii</name>
</geneLocation>
<dbReference type="InterPro" id="IPR047952">
    <property type="entry name" value="Transpos_IS4"/>
</dbReference>
<gene>
    <name evidence="3" type="ORF">CBM2607_P10465</name>
</gene>
<accession>A0A375HZM2</accession>
<evidence type="ECO:0000313" key="3">
    <source>
        <dbReference type="EMBL" id="SPD62466.1"/>
    </source>
</evidence>
<name>A0A375HZM2_9BURK</name>
<evidence type="ECO:0000313" key="4">
    <source>
        <dbReference type="Proteomes" id="UP000255168"/>
    </source>
</evidence>
<protein>
    <submittedName>
        <fullName evidence="3">Transposase</fullName>
    </submittedName>
</protein>